<evidence type="ECO:0000256" key="3">
    <source>
        <dbReference type="ARBA" id="ARBA00022692"/>
    </source>
</evidence>
<evidence type="ECO:0000313" key="9">
    <source>
        <dbReference type="EMBL" id="RUO46756.1"/>
    </source>
</evidence>
<dbReference type="RefSeq" id="WP_092841676.1">
    <property type="nucleotide sequence ID" value="NZ_FPCF01000007.1"/>
</dbReference>
<dbReference type="PROSITE" id="PS50887">
    <property type="entry name" value="GGDEF"/>
    <property type="match status" value="1"/>
</dbReference>
<feature type="domain" description="CHASE" evidence="7">
    <location>
        <begin position="106"/>
        <end position="246"/>
    </location>
</feature>
<dbReference type="Gene3D" id="3.30.450.350">
    <property type="entry name" value="CHASE domain"/>
    <property type="match status" value="1"/>
</dbReference>
<accession>A0A432XDP4</accession>
<dbReference type="OrthoDB" id="9812260at2"/>
<dbReference type="Pfam" id="PF00990">
    <property type="entry name" value="GGDEF"/>
    <property type="match status" value="1"/>
</dbReference>
<comment type="caution">
    <text evidence="9">The sequence shown here is derived from an EMBL/GenBank/DDBJ whole genome shotgun (WGS) entry which is preliminary data.</text>
</comment>
<reference evidence="10" key="1">
    <citation type="journal article" date="2018" name="Front. Microbiol.">
        <title>Genome-Based Analysis Reveals the Taxonomy and Diversity of the Family Idiomarinaceae.</title>
        <authorList>
            <person name="Liu Y."/>
            <person name="Lai Q."/>
            <person name="Shao Z."/>
        </authorList>
    </citation>
    <scope>NUCLEOTIDE SEQUENCE [LARGE SCALE GENOMIC DNA]</scope>
    <source>
        <strain evidence="10">908033</strain>
    </source>
</reference>
<dbReference type="FunFam" id="3.30.70.270:FF:000001">
    <property type="entry name" value="Diguanylate cyclase domain protein"/>
    <property type="match status" value="1"/>
</dbReference>
<dbReference type="InterPro" id="IPR052163">
    <property type="entry name" value="DGC-Regulatory_Protein"/>
</dbReference>
<evidence type="ECO:0000313" key="10">
    <source>
        <dbReference type="Proteomes" id="UP000286985"/>
    </source>
</evidence>
<dbReference type="CDD" id="cd01949">
    <property type="entry name" value="GGDEF"/>
    <property type="match status" value="1"/>
</dbReference>
<evidence type="ECO:0000256" key="2">
    <source>
        <dbReference type="ARBA" id="ARBA00004370"/>
    </source>
</evidence>
<evidence type="ECO:0000259" key="7">
    <source>
        <dbReference type="PROSITE" id="PS50839"/>
    </source>
</evidence>
<dbReference type="InterPro" id="IPR029787">
    <property type="entry name" value="Nucleotide_cyclase"/>
</dbReference>
<evidence type="ECO:0000259" key="8">
    <source>
        <dbReference type="PROSITE" id="PS50887"/>
    </source>
</evidence>
<dbReference type="NCBIfam" id="TIGR00254">
    <property type="entry name" value="GGDEF"/>
    <property type="match status" value="1"/>
</dbReference>
<dbReference type="SUPFAM" id="SSF55073">
    <property type="entry name" value="Nucleotide cyclase"/>
    <property type="match status" value="1"/>
</dbReference>
<protein>
    <submittedName>
        <fullName evidence="9">Sensor domain-containing diguanylate cyclase</fullName>
    </submittedName>
</protein>
<evidence type="ECO:0000256" key="4">
    <source>
        <dbReference type="ARBA" id="ARBA00022989"/>
    </source>
</evidence>
<sequence>MFVTRPKRIAFIIAVLSSLALALVSVEYFHTLNKERAKAQYLSETQSEFTKLRADIESEINLAIYSAWGFASYLTSHPNSSPEEWQRLAQDLIEQTRFIRNLAVAPNNIIEFVYPLKNNEAVIGFDYDSIPEQRDAVLRAQETKKTILAGPVNLIQGGQGLIYRIPIYTHSDQLQEYWGVVAVVVDIEALFAEVGLHHMAERFDIAIRGRDGLGAQGDIFMGSADTFTYANLTERVRFPNGYWLLALAADANQVLTFWQQQRVRLIGYPYVLALYIMLFTLFMWYRASYGEAMVDPLTNVANRRKVMEQLNTLVNIYGRHPTPFTVVVIDIDRFKQINDQFGHQAGDIVLKSLAHRMLVNTRTSDLVARIGGDEFLVVLMGVDNPKIIAEQCDKLAQAIREPVRYKSQIIEVSASLGHASFPADGKTLDALIHSADHKMYKQKRNA</sequence>
<dbReference type="PANTHER" id="PTHR46663:SF2">
    <property type="entry name" value="GGDEF DOMAIN-CONTAINING PROTEIN"/>
    <property type="match status" value="1"/>
</dbReference>
<dbReference type="EMBL" id="PIPU01000006">
    <property type="protein sequence ID" value="RUO46756.1"/>
    <property type="molecule type" value="Genomic_DNA"/>
</dbReference>
<dbReference type="SMART" id="SM00267">
    <property type="entry name" value="GGDEF"/>
    <property type="match status" value="1"/>
</dbReference>
<dbReference type="GO" id="GO:0007165">
    <property type="term" value="P:signal transduction"/>
    <property type="evidence" value="ECO:0007669"/>
    <property type="project" value="UniProtKB-ARBA"/>
</dbReference>
<dbReference type="Pfam" id="PF03924">
    <property type="entry name" value="CHASE"/>
    <property type="match status" value="1"/>
</dbReference>
<organism evidence="9 10">
    <name type="scientific">Pseudidiomarina donghaiensis</name>
    <dbReference type="NCBI Taxonomy" id="519452"/>
    <lineage>
        <taxon>Bacteria</taxon>
        <taxon>Pseudomonadati</taxon>
        <taxon>Pseudomonadota</taxon>
        <taxon>Gammaproteobacteria</taxon>
        <taxon>Alteromonadales</taxon>
        <taxon>Idiomarinaceae</taxon>
        <taxon>Pseudidiomarina</taxon>
    </lineage>
</organism>
<dbReference type="InterPro" id="IPR042240">
    <property type="entry name" value="CHASE_sf"/>
</dbReference>
<keyword evidence="5 6" id="KW-0472">Membrane</keyword>
<comment type="cofactor">
    <cofactor evidence="1">
        <name>Mg(2+)</name>
        <dbReference type="ChEBI" id="CHEBI:18420"/>
    </cofactor>
</comment>
<dbReference type="GO" id="GO:0016020">
    <property type="term" value="C:membrane"/>
    <property type="evidence" value="ECO:0007669"/>
    <property type="project" value="UniProtKB-SubCell"/>
</dbReference>
<comment type="subcellular location">
    <subcellularLocation>
        <location evidence="2">Membrane</location>
    </subcellularLocation>
</comment>
<dbReference type="InterPro" id="IPR006189">
    <property type="entry name" value="CHASE_dom"/>
</dbReference>
<dbReference type="Gene3D" id="3.30.70.270">
    <property type="match status" value="1"/>
</dbReference>
<dbReference type="InterPro" id="IPR000160">
    <property type="entry name" value="GGDEF_dom"/>
</dbReference>
<keyword evidence="3 6" id="KW-0812">Transmembrane</keyword>
<keyword evidence="4 6" id="KW-1133">Transmembrane helix</keyword>
<feature type="transmembrane region" description="Helical" evidence="6">
    <location>
        <begin position="265"/>
        <end position="285"/>
    </location>
</feature>
<feature type="domain" description="GGDEF" evidence="8">
    <location>
        <begin position="322"/>
        <end position="446"/>
    </location>
</feature>
<evidence type="ECO:0000256" key="1">
    <source>
        <dbReference type="ARBA" id="ARBA00001946"/>
    </source>
</evidence>
<gene>
    <name evidence="9" type="ORF">CWE24_10965</name>
</gene>
<proteinExistence type="predicted"/>
<evidence type="ECO:0000256" key="5">
    <source>
        <dbReference type="ARBA" id="ARBA00023136"/>
    </source>
</evidence>
<dbReference type="PANTHER" id="PTHR46663">
    <property type="entry name" value="DIGUANYLATE CYCLASE DGCT-RELATED"/>
    <property type="match status" value="1"/>
</dbReference>
<name>A0A432XDP4_9GAMM</name>
<dbReference type="GO" id="GO:0003824">
    <property type="term" value="F:catalytic activity"/>
    <property type="evidence" value="ECO:0007669"/>
    <property type="project" value="UniProtKB-ARBA"/>
</dbReference>
<dbReference type="Proteomes" id="UP000286985">
    <property type="component" value="Unassembled WGS sequence"/>
</dbReference>
<dbReference type="STRING" id="519452.SAMN04488139_2334"/>
<dbReference type="PROSITE" id="PS50839">
    <property type="entry name" value="CHASE"/>
    <property type="match status" value="1"/>
</dbReference>
<keyword evidence="10" id="KW-1185">Reference proteome</keyword>
<dbReference type="InterPro" id="IPR043128">
    <property type="entry name" value="Rev_trsase/Diguanyl_cyclase"/>
</dbReference>
<evidence type="ECO:0000256" key="6">
    <source>
        <dbReference type="SAM" id="Phobius"/>
    </source>
</evidence>
<dbReference type="AlphaFoldDB" id="A0A432XDP4"/>
<dbReference type="SMART" id="SM01079">
    <property type="entry name" value="CHASE"/>
    <property type="match status" value="1"/>
</dbReference>